<evidence type="ECO:0000313" key="4">
    <source>
        <dbReference type="EMBL" id="TPX54363.1"/>
    </source>
</evidence>
<dbReference type="PANTHER" id="PTHR12941">
    <property type="entry name" value="ER MEMBRANE PROTEIN COMPLEX"/>
    <property type="match status" value="1"/>
</dbReference>
<name>A0A507DRM4_9FUNG</name>
<accession>A0A507DRM4</accession>
<reference evidence="5 6" key="1">
    <citation type="journal article" date="2019" name="Sci. Rep.">
        <title>Comparative genomics of chytrid fungi reveal insights into the obligate biotrophic and pathogenic lifestyle of Synchytrium endobioticum.</title>
        <authorList>
            <person name="van de Vossenberg B.T.L.H."/>
            <person name="Warris S."/>
            <person name="Nguyen H.D.T."/>
            <person name="van Gent-Pelzer M.P.E."/>
            <person name="Joly D.L."/>
            <person name="van de Geest H.C."/>
            <person name="Bonants P.J.M."/>
            <person name="Smith D.S."/>
            <person name="Levesque C.A."/>
            <person name="van der Lee T.A.J."/>
        </authorList>
    </citation>
    <scope>NUCLEOTIDE SEQUENCE [LARGE SCALE GENOMIC DNA]</scope>
    <source>
        <strain evidence="3 6">LEV6574</strain>
        <strain evidence="4 5">MB42</strain>
    </source>
</reference>
<dbReference type="AlphaFoldDB" id="A0A507DRM4"/>
<proteinExistence type="inferred from homology"/>
<dbReference type="GO" id="GO:0072546">
    <property type="term" value="C:EMC complex"/>
    <property type="evidence" value="ECO:0007669"/>
    <property type="project" value="InterPro"/>
</dbReference>
<evidence type="ECO:0000256" key="1">
    <source>
        <dbReference type="ARBA" id="ARBA00007461"/>
    </source>
</evidence>
<evidence type="ECO:0000259" key="2">
    <source>
        <dbReference type="PROSITE" id="PS50249"/>
    </source>
</evidence>
<dbReference type="Proteomes" id="UP000320475">
    <property type="component" value="Unassembled WGS sequence"/>
</dbReference>
<dbReference type="CDD" id="cd08060">
    <property type="entry name" value="MPN_UPF0172"/>
    <property type="match status" value="1"/>
</dbReference>
<dbReference type="Pfam" id="PF03665">
    <property type="entry name" value="UPF0172"/>
    <property type="match status" value="1"/>
</dbReference>
<dbReference type="OrthoDB" id="194468at2759"/>
<dbReference type="PANTHER" id="PTHR12941:SF10">
    <property type="entry name" value="ER MEMBRANE PROTEIN COMPLEX SUBUNIT 8_9 HOMOLOG"/>
    <property type="match status" value="1"/>
</dbReference>
<dbReference type="InterPro" id="IPR005366">
    <property type="entry name" value="EMC8/9"/>
</dbReference>
<dbReference type="Proteomes" id="UP000317494">
    <property type="component" value="Unassembled WGS sequence"/>
</dbReference>
<dbReference type="PROSITE" id="PS50249">
    <property type="entry name" value="MPN"/>
    <property type="match status" value="1"/>
</dbReference>
<evidence type="ECO:0000313" key="6">
    <source>
        <dbReference type="Proteomes" id="UP000320475"/>
    </source>
</evidence>
<comment type="similarity">
    <text evidence="1">Belongs to the EMC8/EMC9 family.</text>
</comment>
<comment type="caution">
    <text evidence="4">The sequence shown here is derived from an EMBL/GenBank/DDBJ whole genome shotgun (WGS) entry which is preliminary data.</text>
</comment>
<gene>
    <name evidence="3" type="ORF">SeLEV6574_g01854</name>
    <name evidence="4" type="ORF">SeMB42_g00319</name>
</gene>
<dbReference type="STRING" id="286115.A0A507DRM4"/>
<evidence type="ECO:0000313" key="3">
    <source>
        <dbReference type="EMBL" id="TPX48744.1"/>
    </source>
</evidence>
<dbReference type="VEuPathDB" id="FungiDB:SeMB42_g00319"/>
<dbReference type="InterPro" id="IPR037518">
    <property type="entry name" value="MPN"/>
</dbReference>
<organism evidence="4 5">
    <name type="scientific">Synchytrium endobioticum</name>
    <dbReference type="NCBI Taxonomy" id="286115"/>
    <lineage>
        <taxon>Eukaryota</taxon>
        <taxon>Fungi</taxon>
        <taxon>Fungi incertae sedis</taxon>
        <taxon>Chytridiomycota</taxon>
        <taxon>Chytridiomycota incertae sedis</taxon>
        <taxon>Chytridiomycetes</taxon>
        <taxon>Synchytriales</taxon>
        <taxon>Synchytriaceae</taxon>
        <taxon>Synchytrium</taxon>
    </lineage>
</organism>
<dbReference type="EMBL" id="QEAN01000006">
    <property type="protein sequence ID" value="TPX54363.1"/>
    <property type="molecule type" value="Genomic_DNA"/>
</dbReference>
<evidence type="ECO:0000313" key="5">
    <source>
        <dbReference type="Proteomes" id="UP000317494"/>
    </source>
</evidence>
<dbReference type="EMBL" id="QEAM01000046">
    <property type="protein sequence ID" value="TPX48744.1"/>
    <property type="molecule type" value="Genomic_DNA"/>
</dbReference>
<protein>
    <recommendedName>
        <fullName evidence="2">MPN domain-containing protein</fullName>
    </recommendedName>
</protein>
<feature type="domain" description="MPN" evidence="2">
    <location>
        <begin position="8"/>
        <end position="163"/>
    </location>
</feature>
<sequence length="226" mass="24743">MTKPALSYTLSSRAYTKLVLHCTKYAAFAVNGLVIGRIRHGKKEIENVPEDSASASAKHVVIEDTIPLFHGTGMYLEPMTLVALQQVQEYCSQTNQLILGCYVANEGYADTSIPGAVAKLATRIHENLASSGVGAILMAVDNSKLAPQDAKVAIRPYTYQTSQWKPLPTSSAEWNTASTFSEDLPTFIQTPAIYNMITDFDNHLDNVSLDWIRNSKLEDAITAQGM</sequence>
<keyword evidence="5" id="KW-1185">Reference proteome</keyword>